<organism evidence="1 2">
    <name type="scientific">Candidatus Methanodesulfokora washburnensis</name>
    <dbReference type="NCBI Taxonomy" id="2478471"/>
    <lineage>
        <taxon>Archaea</taxon>
        <taxon>Thermoproteota</taxon>
        <taxon>Candidatus Korarchaeia</taxon>
        <taxon>Candidatus Korarchaeia incertae sedis</taxon>
        <taxon>Candidatus Methanodesulfokora</taxon>
    </lineage>
</organism>
<dbReference type="AlphaFoldDB" id="A0A429GTP9"/>
<dbReference type="OrthoDB" id="385432at2157"/>
<proteinExistence type="predicted"/>
<comment type="caution">
    <text evidence="1">The sequence shown here is derived from an EMBL/GenBank/DDBJ whole genome shotgun (WGS) entry which is preliminary data.</text>
</comment>
<name>A0A429GTP9_9CREN</name>
<keyword evidence="2" id="KW-1185">Reference proteome</keyword>
<evidence type="ECO:0000313" key="2">
    <source>
        <dbReference type="Proteomes" id="UP000277582"/>
    </source>
</evidence>
<accession>A0A429GTP9</accession>
<dbReference type="RefSeq" id="WP_125670543.1">
    <property type="nucleotide sequence ID" value="NZ_RCOS01000038.1"/>
</dbReference>
<sequence>MGILERIKSFRRPKVITYEIAPETLKKIIQDAIQKAAPNITLSQNLASISGTSLTGRDWSQDLAKLQNLDTALSSRASESTLSAIAGALASKATDKLRVSVVDALPRSPFTPYDSAGNELSGYIKNLDTALSAVKASIDNINIAKVSGTALTARDWSQDFAKLQNLDTMLSSRASEATLSGIKAQTDKLQFDASNNLKIVVQNLPTDYFKAGQSIGESPFNLTKIGGTALTARDWSGDLAKLQNLDVALSSRASETTLSGIKSQTDKLTFDASNRLAIQNPPNMDVTLSVLAILQRFGRNISLSWVDGGEVTAPAAGTALVSRTVTTGKSGYIYGFFISAGEANNFKINWTSGTVAKSRRIVFTSAGTLQYVDFIAINEGVPADGGSSITITNVNAGSTGIVYQACLLYGEV</sequence>
<protein>
    <submittedName>
        <fullName evidence="1">Uncharacterized protein</fullName>
    </submittedName>
</protein>
<dbReference type="EMBL" id="RCOS01000038">
    <property type="protein sequence ID" value="RSN77210.1"/>
    <property type="molecule type" value="Genomic_DNA"/>
</dbReference>
<gene>
    <name evidence="1" type="ORF">D6D85_02810</name>
</gene>
<evidence type="ECO:0000313" key="1">
    <source>
        <dbReference type="EMBL" id="RSN77210.1"/>
    </source>
</evidence>
<dbReference type="Proteomes" id="UP000277582">
    <property type="component" value="Unassembled WGS sequence"/>
</dbReference>
<reference evidence="1 2" key="1">
    <citation type="submission" date="2018-10" db="EMBL/GenBank/DDBJ databases">
        <title>Co-occurring genomic capacity for anaerobic methane metabolism and dissimilatory sulfite reduction discovered in the Korarchaeota.</title>
        <authorList>
            <person name="Mckay L.J."/>
            <person name="Dlakic M."/>
            <person name="Fields M.W."/>
            <person name="Delmont T.O."/>
            <person name="Eren A.M."/>
            <person name="Jay Z.J."/>
            <person name="Klingelsmith K.B."/>
            <person name="Rusch D.B."/>
            <person name="Inskeep W.P."/>
        </authorList>
    </citation>
    <scope>NUCLEOTIDE SEQUENCE [LARGE SCALE GENOMIC DNA]</scope>
    <source>
        <strain evidence="1 2">MDKW</strain>
    </source>
</reference>